<keyword evidence="3" id="KW-1185">Reference proteome</keyword>
<dbReference type="EMBL" id="NKCK01000072">
    <property type="protein sequence ID" value="RSM02844.1"/>
    <property type="molecule type" value="Genomic_DNA"/>
</dbReference>
<evidence type="ECO:0000313" key="2">
    <source>
        <dbReference type="EMBL" id="RSM02844.1"/>
    </source>
</evidence>
<dbReference type="PANTHER" id="PTHR33112">
    <property type="entry name" value="DOMAIN PROTEIN, PUTATIVE-RELATED"/>
    <property type="match status" value="1"/>
</dbReference>
<sequence length="185" mass="20695">MAMTDQMCLDNAASTLIPHRPINLDPASRSSFGLARGWFQTCLADHPKCPKPSLDFMPKRVISISQNQSEFTLRLIETEGIRDLYCALSYCWGGDQKDQGYKGDPPTVESWHCLRQASSNPSRCCHYNSRTGSSVFVCGLALLLQDDKEDMHTQIAQMSEIYSEAAVTILASRAKGVEFSFLHQR</sequence>
<organism evidence="2 3">
    <name type="scientific">Fusarium oligoseptatum</name>
    <dbReference type="NCBI Taxonomy" id="2604345"/>
    <lineage>
        <taxon>Eukaryota</taxon>
        <taxon>Fungi</taxon>
        <taxon>Dikarya</taxon>
        <taxon>Ascomycota</taxon>
        <taxon>Pezizomycotina</taxon>
        <taxon>Sordariomycetes</taxon>
        <taxon>Hypocreomycetidae</taxon>
        <taxon>Hypocreales</taxon>
        <taxon>Nectriaceae</taxon>
        <taxon>Fusarium</taxon>
        <taxon>Fusarium solani species complex</taxon>
    </lineage>
</organism>
<dbReference type="STRING" id="1325735.A0A428TLE4"/>
<evidence type="ECO:0000313" key="3">
    <source>
        <dbReference type="Proteomes" id="UP000287144"/>
    </source>
</evidence>
<accession>A0A428TLE4</accession>
<name>A0A428TLE4_9HYPO</name>
<gene>
    <name evidence="2" type="ORF">CEP52_007770</name>
</gene>
<protein>
    <recommendedName>
        <fullName evidence="1">Heterokaryon incompatibility domain-containing protein</fullName>
    </recommendedName>
</protein>
<reference evidence="2 3" key="1">
    <citation type="submission" date="2017-06" db="EMBL/GenBank/DDBJ databases">
        <title>Comparative genomic analysis of Ambrosia Fusariam Clade fungi.</title>
        <authorList>
            <person name="Stajich J.E."/>
            <person name="Carrillo J."/>
            <person name="Kijimoto T."/>
            <person name="Eskalen A."/>
            <person name="O'Donnell K."/>
            <person name="Kasson M."/>
        </authorList>
    </citation>
    <scope>NUCLEOTIDE SEQUENCE [LARGE SCALE GENOMIC DNA]</scope>
    <source>
        <strain evidence="2 3">NRRL62579</strain>
    </source>
</reference>
<proteinExistence type="predicted"/>
<dbReference type="InterPro" id="IPR010730">
    <property type="entry name" value="HET"/>
</dbReference>
<dbReference type="PANTHER" id="PTHR33112:SF16">
    <property type="entry name" value="HETEROKARYON INCOMPATIBILITY DOMAIN-CONTAINING PROTEIN"/>
    <property type="match status" value="1"/>
</dbReference>
<comment type="caution">
    <text evidence="2">The sequence shown here is derived from an EMBL/GenBank/DDBJ whole genome shotgun (WGS) entry which is preliminary data.</text>
</comment>
<evidence type="ECO:0000259" key="1">
    <source>
        <dbReference type="Pfam" id="PF06985"/>
    </source>
</evidence>
<feature type="domain" description="Heterokaryon incompatibility" evidence="1">
    <location>
        <begin position="85"/>
        <end position="176"/>
    </location>
</feature>
<dbReference type="Proteomes" id="UP000287144">
    <property type="component" value="Unassembled WGS sequence"/>
</dbReference>
<dbReference type="AlphaFoldDB" id="A0A428TLE4"/>
<dbReference type="Pfam" id="PF06985">
    <property type="entry name" value="HET"/>
    <property type="match status" value="1"/>
</dbReference>